<dbReference type="GO" id="GO:0005886">
    <property type="term" value="C:plasma membrane"/>
    <property type="evidence" value="ECO:0007669"/>
    <property type="project" value="UniProtKB-SubCell"/>
</dbReference>
<feature type="transmembrane region" description="Helical" evidence="4">
    <location>
        <begin position="59"/>
        <end position="78"/>
    </location>
</feature>
<dbReference type="AlphaFoldDB" id="W2JV01"/>
<dbReference type="InterPro" id="IPR044566">
    <property type="entry name" value="RMV1-like"/>
</dbReference>
<gene>
    <name evidence="5" type="ORF">L916_00497</name>
</gene>
<feature type="transmembrane region" description="Helical" evidence="4">
    <location>
        <begin position="99"/>
        <end position="119"/>
    </location>
</feature>
<evidence type="ECO:0008006" key="7">
    <source>
        <dbReference type="Google" id="ProtNLM"/>
    </source>
</evidence>
<keyword evidence="3" id="KW-1003">Cell membrane</keyword>
<organism evidence="5 6">
    <name type="scientific">Phytophthora nicotianae</name>
    <name type="common">Potato buckeye rot agent</name>
    <name type="synonym">Phytophthora parasitica</name>
    <dbReference type="NCBI Taxonomy" id="4792"/>
    <lineage>
        <taxon>Eukaryota</taxon>
        <taxon>Sar</taxon>
        <taxon>Stramenopiles</taxon>
        <taxon>Oomycota</taxon>
        <taxon>Peronosporomycetes</taxon>
        <taxon>Peronosporales</taxon>
        <taxon>Peronosporaceae</taxon>
        <taxon>Phytophthora</taxon>
    </lineage>
</organism>
<keyword evidence="4" id="KW-1133">Transmembrane helix</keyword>
<evidence type="ECO:0000256" key="2">
    <source>
        <dbReference type="ARBA" id="ARBA00022448"/>
    </source>
</evidence>
<reference evidence="5 6" key="1">
    <citation type="submission" date="2013-11" db="EMBL/GenBank/DDBJ databases">
        <title>The Genome Sequence of Phytophthora parasitica CJ05E6.</title>
        <authorList>
            <consortium name="The Broad Institute Genomics Platform"/>
            <person name="Russ C."/>
            <person name="Tyler B."/>
            <person name="Panabieres F."/>
            <person name="Shan W."/>
            <person name="Tripathy S."/>
            <person name="Grunwald N."/>
            <person name="Machado M."/>
            <person name="Johnson C.S."/>
            <person name="Arredondo F."/>
            <person name="Hong C."/>
            <person name="Coffey M."/>
            <person name="Young S.K."/>
            <person name="Zeng Q."/>
            <person name="Gargeya S."/>
            <person name="Fitzgerald M."/>
            <person name="Abouelleil A."/>
            <person name="Alvarado L."/>
            <person name="Chapman S.B."/>
            <person name="Gainer-Dewar J."/>
            <person name="Goldberg J."/>
            <person name="Griggs A."/>
            <person name="Gujja S."/>
            <person name="Hansen M."/>
            <person name="Howarth C."/>
            <person name="Imamovic A."/>
            <person name="Ireland A."/>
            <person name="Larimer J."/>
            <person name="McCowan C."/>
            <person name="Murphy C."/>
            <person name="Pearson M."/>
            <person name="Poon T.W."/>
            <person name="Priest M."/>
            <person name="Roberts A."/>
            <person name="Saif S."/>
            <person name="Shea T."/>
            <person name="Sykes S."/>
            <person name="Wortman J."/>
            <person name="Nusbaum C."/>
            <person name="Birren B."/>
        </authorList>
    </citation>
    <scope>NUCLEOTIDE SEQUENCE [LARGE SCALE GENOMIC DNA]</scope>
    <source>
        <strain evidence="5 6">CJ05E6</strain>
    </source>
</reference>
<name>W2JV01_PHYNI</name>
<dbReference type="Gene3D" id="1.20.1740.10">
    <property type="entry name" value="Amino acid/polyamine transporter I"/>
    <property type="match status" value="1"/>
</dbReference>
<evidence type="ECO:0000256" key="1">
    <source>
        <dbReference type="ARBA" id="ARBA00004651"/>
    </source>
</evidence>
<dbReference type="PANTHER" id="PTHR45826">
    <property type="entry name" value="POLYAMINE TRANSPORTER PUT1"/>
    <property type="match status" value="1"/>
</dbReference>
<keyword evidence="2" id="KW-0813">Transport</keyword>
<dbReference type="EMBL" id="KI670436">
    <property type="protein sequence ID" value="ETL50220.1"/>
    <property type="molecule type" value="Genomic_DNA"/>
</dbReference>
<dbReference type="VEuPathDB" id="FungiDB:PPTG_20736"/>
<sequence length="147" mass="16032">MCMAAVHVMTFLVSGMAENRLVPKILSKRGAKFQSPFNASILTLVLMVGLVGLDFDSMLAMTNACSAAVQLVIIAAIIKLRRELPYIPRPTKVPGGIPVLYVIAVIPMFMFGYITFYALSSLMSAILMVAFFVPGVIYAGYRLYRSG</sequence>
<accession>W2JV01</accession>
<evidence type="ECO:0000256" key="3">
    <source>
        <dbReference type="ARBA" id="ARBA00022475"/>
    </source>
</evidence>
<protein>
    <recommendedName>
        <fullName evidence="7">Amino acid permease/ SLC12A domain-containing protein</fullName>
    </recommendedName>
</protein>
<keyword evidence="4" id="KW-0472">Membrane</keyword>
<evidence type="ECO:0000256" key="4">
    <source>
        <dbReference type="SAM" id="Phobius"/>
    </source>
</evidence>
<dbReference type="Proteomes" id="UP000053864">
    <property type="component" value="Unassembled WGS sequence"/>
</dbReference>
<dbReference type="PANTHER" id="PTHR45826:SF2">
    <property type="entry name" value="AMINO ACID TRANSPORTER"/>
    <property type="match status" value="1"/>
</dbReference>
<comment type="subcellular location">
    <subcellularLocation>
        <location evidence="1">Cell membrane</location>
        <topology evidence="1">Multi-pass membrane protein</topology>
    </subcellularLocation>
</comment>
<keyword evidence="4" id="KW-0812">Transmembrane</keyword>
<evidence type="ECO:0000313" key="5">
    <source>
        <dbReference type="EMBL" id="ETL50220.1"/>
    </source>
</evidence>
<proteinExistence type="predicted"/>
<feature type="transmembrane region" description="Helical" evidence="4">
    <location>
        <begin position="125"/>
        <end position="144"/>
    </location>
</feature>
<feature type="transmembrane region" description="Helical" evidence="4">
    <location>
        <begin position="36"/>
        <end position="53"/>
    </location>
</feature>
<dbReference type="GO" id="GO:0015203">
    <property type="term" value="F:polyamine transmembrane transporter activity"/>
    <property type="evidence" value="ECO:0007669"/>
    <property type="project" value="UniProtKB-ARBA"/>
</dbReference>
<evidence type="ECO:0000313" key="6">
    <source>
        <dbReference type="Proteomes" id="UP000053864"/>
    </source>
</evidence>